<dbReference type="STRING" id="504472.Slin_3430"/>
<feature type="domain" description="Peptidase M56" evidence="2">
    <location>
        <begin position="166"/>
        <end position="257"/>
    </location>
</feature>
<dbReference type="HOGENOM" id="CLU_013798_3_1_10"/>
<reference evidence="3 4" key="1">
    <citation type="journal article" date="2010" name="Stand. Genomic Sci.">
        <title>Complete genome sequence of Spirosoma linguale type strain (1).</title>
        <authorList>
            <person name="Lail K."/>
            <person name="Sikorski J."/>
            <person name="Saunders E."/>
            <person name="Lapidus A."/>
            <person name="Glavina Del Rio T."/>
            <person name="Copeland A."/>
            <person name="Tice H."/>
            <person name="Cheng J.-F."/>
            <person name="Lucas S."/>
            <person name="Nolan M."/>
            <person name="Bruce D."/>
            <person name="Goodwin L."/>
            <person name="Pitluck S."/>
            <person name="Ivanova N."/>
            <person name="Mavromatis K."/>
            <person name="Ovchinnikova G."/>
            <person name="Pati A."/>
            <person name="Chen A."/>
            <person name="Palaniappan K."/>
            <person name="Land M."/>
            <person name="Hauser L."/>
            <person name="Chang Y.-J."/>
            <person name="Jeffries C.D."/>
            <person name="Chain P."/>
            <person name="Brettin T."/>
            <person name="Detter J.C."/>
            <person name="Schuetze A."/>
            <person name="Rohde M."/>
            <person name="Tindall B.J."/>
            <person name="Goeker M."/>
            <person name="Bristow J."/>
            <person name="Eisen J.A."/>
            <person name="Markowitz V."/>
            <person name="Hugenholtz P."/>
            <person name="Kyrpides N.C."/>
            <person name="Klenk H.-P."/>
            <person name="Chen F."/>
        </authorList>
    </citation>
    <scope>NUCLEOTIDE SEQUENCE [LARGE SCALE GENOMIC DNA]</scope>
    <source>
        <strain evidence="4">ATCC 33905 / DSM 74 / LMG 10896 / Claus 1</strain>
    </source>
</reference>
<dbReference type="RefSeq" id="WP_012927959.1">
    <property type="nucleotide sequence ID" value="NC_013730.1"/>
</dbReference>
<dbReference type="eggNOG" id="COG4219">
    <property type="taxonomic scope" value="Bacteria"/>
</dbReference>
<keyword evidence="1" id="KW-0472">Membrane</keyword>
<proteinExistence type="predicted"/>
<keyword evidence="1" id="KW-0812">Transmembrane</keyword>
<dbReference type="EMBL" id="CP001769">
    <property type="protein sequence ID" value="ADB39438.1"/>
    <property type="molecule type" value="Genomic_DNA"/>
</dbReference>
<evidence type="ECO:0000313" key="4">
    <source>
        <dbReference type="Proteomes" id="UP000002028"/>
    </source>
</evidence>
<feature type="transmembrane region" description="Helical" evidence="1">
    <location>
        <begin position="34"/>
        <end position="53"/>
    </location>
</feature>
<accession>D2QPD0</accession>
<sequence>MMLYLLKSSLCLLVLFGFYKLLLENEKIHRFNRFYLLFSLVFSFTVPLITVNVQSELISVFGQQPIPQVDNRLIDRLEPDKLPIQSAYDFSDIAGFLYWLITSALLVRFFRNSFSLIRRISQHRRVHYQGATLVLLPDNCLPHTFLHYLFINQSAYESRAIEPELFTHELAHIRQRHTYDILFIELLSCFYWFNPLLFLIKRAIRLNHEFLADAAVIDQHQHVIEYQCLLLSKLTLATPASLTSQLTFHATKQRFLMMTKRTSKTRILITGTVALSLFALLTVVFSTKLVAQVPTTPSQKAQTRIVQKPLPVNSSKLEEQYKDKLVISWSRDRRKFSDLSEEEKKNVVLVAPFPPKTPTDAQFSDWKNPKLFGIWIDGKRVKNEVLDTYKPTDITSFSGSFVHKNARQPEGYLYQMDLMTHSAYERYLKEREENPLLIVMKPRPKRQ</sequence>
<feature type="transmembrane region" description="Helical" evidence="1">
    <location>
        <begin position="267"/>
        <end position="285"/>
    </location>
</feature>
<dbReference type="Proteomes" id="UP000002028">
    <property type="component" value="Chromosome"/>
</dbReference>
<dbReference type="PANTHER" id="PTHR34978:SF3">
    <property type="entry name" value="SLR0241 PROTEIN"/>
    <property type="match status" value="1"/>
</dbReference>
<dbReference type="InterPro" id="IPR052173">
    <property type="entry name" value="Beta-lactam_resp_regulator"/>
</dbReference>
<organism evidence="3 4">
    <name type="scientific">Spirosoma linguale (strain ATCC 33905 / DSM 74 / LMG 10896 / Claus 1)</name>
    <dbReference type="NCBI Taxonomy" id="504472"/>
    <lineage>
        <taxon>Bacteria</taxon>
        <taxon>Pseudomonadati</taxon>
        <taxon>Bacteroidota</taxon>
        <taxon>Cytophagia</taxon>
        <taxon>Cytophagales</taxon>
        <taxon>Cytophagaceae</taxon>
        <taxon>Spirosoma</taxon>
    </lineage>
</organism>
<protein>
    <submittedName>
        <fullName evidence="3">Peptidase M56 BlaR1</fullName>
    </submittedName>
</protein>
<keyword evidence="4" id="KW-1185">Reference proteome</keyword>
<evidence type="ECO:0000313" key="3">
    <source>
        <dbReference type="EMBL" id="ADB39438.1"/>
    </source>
</evidence>
<evidence type="ECO:0000259" key="2">
    <source>
        <dbReference type="Pfam" id="PF05569"/>
    </source>
</evidence>
<dbReference type="InterPro" id="IPR008756">
    <property type="entry name" value="Peptidase_M56"/>
</dbReference>
<dbReference type="Pfam" id="PF05569">
    <property type="entry name" value="Peptidase_M56"/>
    <property type="match status" value="1"/>
</dbReference>
<feature type="transmembrane region" description="Helical" evidence="1">
    <location>
        <begin position="6"/>
        <end position="22"/>
    </location>
</feature>
<dbReference type="KEGG" id="sli:Slin_3430"/>
<gene>
    <name evidence="3" type="ordered locus">Slin_3430</name>
</gene>
<dbReference type="AlphaFoldDB" id="D2QPD0"/>
<evidence type="ECO:0000256" key="1">
    <source>
        <dbReference type="SAM" id="Phobius"/>
    </source>
</evidence>
<name>D2QPD0_SPILD</name>
<feature type="transmembrane region" description="Helical" evidence="1">
    <location>
        <begin position="93"/>
        <end position="110"/>
    </location>
</feature>
<keyword evidence="1" id="KW-1133">Transmembrane helix</keyword>
<dbReference type="PANTHER" id="PTHR34978">
    <property type="entry name" value="POSSIBLE SENSOR-TRANSDUCER PROTEIN BLAR"/>
    <property type="match status" value="1"/>
</dbReference>